<keyword evidence="2" id="KW-0812">Transmembrane</keyword>
<name>A0AB39QRJ4_9ACTN</name>
<gene>
    <name evidence="3" type="ORF">AB5J52_17465</name>
</gene>
<dbReference type="EMBL" id="CP163441">
    <property type="protein sequence ID" value="XDQ43913.1"/>
    <property type="molecule type" value="Genomic_DNA"/>
</dbReference>
<evidence type="ECO:0000256" key="2">
    <source>
        <dbReference type="SAM" id="Phobius"/>
    </source>
</evidence>
<keyword evidence="2" id="KW-0472">Membrane</keyword>
<protein>
    <submittedName>
        <fullName evidence="3">Uncharacterized protein</fullName>
    </submittedName>
</protein>
<evidence type="ECO:0000313" key="3">
    <source>
        <dbReference type="EMBL" id="XDQ43913.1"/>
    </source>
</evidence>
<organism evidence="3">
    <name type="scientific">Streptomyces sp. R39</name>
    <dbReference type="NCBI Taxonomy" id="3238631"/>
    <lineage>
        <taxon>Bacteria</taxon>
        <taxon>Bacillati</taxon>
        <taxon>Actinomycetota</taxon>
        <taxon>Actinomycetes</taxon>
        <taxon>Kitasatosporales</taxon>
        <taxon>Streptomycetaceae</taxon>
        <taxon>Streptomyces</taxon>
    </lineage>
</organism>
<accession>A0AB39QRJ4</accession>
<feature type="compositionally biased region" description="Low complexity" evidence="1">
    <location>
        <begin position="141"/>
        <end position="150"/>
    </location>
</feature>
<dbReference type="RefSeq" id="WP_369222937.1">
    <property type="nucleotide sequence ID" value="NZ_CP163441.1"/>
</dbReference>
<keyword evidence="2" id="KW-1133">Transmembrane helix</keyword>
<feature type="transmembrane region" description="Helical" evidence="2">
    <location>
        <begin position="176"/>
        <end position="196"/>
    </location>
</feature>
<reference evidence="3" key="1">
    <citation type="submission" date="2024-07" db="EMBL/GenBank/DDBJ databases">
        <authorList>
            <person name="Yu S.T."/>
        </authorList>
    </citation>
    <scope>NUCLEOTIDE SEQUENCE</scope>
    <source>
        <strain evidence="3">R39</strain>
    </source>
</reference>
<dbReference type="AlphaFoldDB" id="A0AB39QRJ4"/>
<feature type="region of interest" description="Disordered" evidence="1">
    <location>
        <begin position="134"/>
        <end position="167"/>
    </location>
</feature>
<evidence type="ECO:0000256" key="1">
    <source>
        <dbReference type="SAM" id="MobiDB-lite"/>
    </source>
</evidence>
<proteinExistence type="predicted"/>
<feature type="region of interest" description="Disordered" evidence="1">
    <location>
        <begin position="287"/>
        <end position="310"/>
    </location>
</feature>
<sequence>MSNGAGQVPDHRRRTVPVPRIPQALRYALTAVLAALLAALLAVAGAAGSAAAAPPGDDLIKVFVVQDPAQTGGQLATLGSIAAATLGDATRAGEIFDLNRGLTQKDGSALSGPGDPLHPGWILRLPADASGAGVRLARDTGGQSSASAPPAGGPASGSSAPPDAGGGQSTMLTIPLAAALALLGAILLALVTAGIVGRRKVGAGVAAARRGLSRLGEPVRRRRLLTRRRATSRWFDADADSVRRAYGALGEFTATHREPERPVHALSVDDAGTTVWLSASDTAGAPWTSVDSTRWRRPASAPDRQPAADDGLASGAVLTTACLVRPGTDTDGRPVFVDLSRLDGVLSVTGEKLVARDVVQNLLAEIARTRPGTSVTVLRGTADAPPLTVPPGLRQVPQAAPPRAAAASVTTRGTVRGAASRRPLKGLVVVAGTPSGLQAAELAALCGPGGAGWTGLVYGEAQDAHWRWYTDGDGRVDIPVLDLKLTVPA</sequence>